<dbReference type="InterPro" id="IPR008081">
    <property type="entry name" value="Cytoplasmic_FMR1-int"/>
</dbReference>
<evidence type="ECO:0000313" key="2">
    <source>
        <dbReference type="EMBL" id="KDO32649.1"/>
    </source>
</evidence>
<dbReference type="GO" id="GO:0031267">
    <property type="term" value="F:small GTPase binding"/>
    <property type="evidence" value="ECO:0007669"/>
    <property type="project" value="InterPro"/>
</dbReference>
<dbReference type="Pfam" id="PF05994">
    <property type="entry name" value="FragX_IP"/>
    <property type="match status" value="3"/>
</dbReference>
<keyword evidence="3" id="KW-1185">Reference proteome</keyword>
<dbReference type="AlphaFoldDB" id="A0A067CPM3"/>
<evidence type="ECO:0000259" key="1">
    <source>
        <dbReference type="Pfam" id="PF07159"/>
    </source>
</evidence>
<reference evidence="2 3" key="1">
    <citation type="journal article" date="2013" name="PLoS Genet.">
        <title>Distinctive expansion of potential virulence genes in the genome of the oomycete fish pathogen Saprolegnia parasitica.</title>
        <authorList>
            <person name="Jiang R.H."/>
            <person name="de Bruijn I."/>
            <person name="Haas B.J."/>
            <person name="Belmonte R."/>
            <person name="Lobach L."/>
            <person name="Christie J."/>
            <person name="van den Ackerveken G."/>
            <person name="Bottin A."/>
            <person name="Bulone V."/>
            <person name="Diaz-Moreno S.M."/>
            <person name="Dumas B."/>
            <person name="Fan L."/>
            <person name="Gaulin E."/>
            <person name="Govers F."/>
            <person name="Grenville-Briggs L.J."/>
            <person name="Horner N.R."/>
            <person name="Levin J.Z."/>
            <person name="Mammella M."/>
            <person name="Meijer H.J."/>
            <person name="Morris P."/>
            <person name="Nusbaum C."/>
            <person name="Oome S."/>
            <person name="Phillips A.J."/>
            <person name="van Rooyen D."/>
            <person name="Rzeszutek E."/>
            <person name="Saraiva M."/>
            <person name="Secombes C.J."/>
            <person name="Seidl M.F."/>
            <person name="Snel B."/>
            <person name="Stassen J.H."/>
            <person name="Sykes S."/>
            <person name="Tripathy S."/>
            <person name="van den Berg H."/>
            <person name="Vega-Arreguin J.C."/>
            <person name="Wawra S."/>
            <person name="Young S.K."/>
            <person name="Zeng Q."/>
            <person name="Dieguez-Uribeondo J."/>
            <person name="Russ C."/>
            <person name="Tyler B.M."/>
            <person name="van West P."/>
        </authorList>
    </citation>
    <scope>NUCLEOTIDE SEQUENCE [LARGE SCALE GENOMIC DNA]</scope>
    <source>
        <strain evidence="2 3">CBS 223.65</strain>
    </source>
</reference>
<dbReference type="PRINTS" id="PR01698">
    <property type="entry name" value="CYTOFMRPINTP"/>
</dbReference>
<dbReference type="GeneID" id="24124905"/>
<dbReference type="Proteomes" id="UP000030745">
    <property type="component" value="Unassembled WGS sequence"/>
</dbReference>
<organism evidence="2 3">
    <name type="scientific">Saprolegnia parasitica (strain CBS 223.65)</name>
    <dbReference type="NCBI Taxonomy" id="695850"/>
    <lineage>
        <taxon>Eukaryota</taxon>
        <taxon>Sar</taxon>
        <taxon>Stramenopiles</taxon>
        <taxon>Oomycota</taxon>
        <taxon>Saprolegniomycetes</taxon>
        <taxon>Saprolegniales</taxon>
        <taxon>Saprolegniaceae</taxon>
        <taxon>Saprolegnia</taxon>
    </lineage>
</organism>
<dbReference type="OMA" id="HKESFFY"/>
<dbReference type="OrthoDB" id="10265867at2759"/>
<dbReference type="PIRSF" id="PIRSF008153">
    <property type="entry name" value="FMR1_interacting"/>
    <property type="match status" value="1"/>
</dbReference>
<dbReference type="EMBL" id="KK583194">
    <property type="protein sequence ID" value="KDO32649.1"/>
    <property type="molecule type" value="Genomic_DNA"/>
</dbReference>
<dbReference type="VEuPathDB" id="FungiDB:SPRG_02350"/>
<sequence length="1027" mass="114623">MVGNQEVALCVDGHDADDGFLTKIAPTFEDERDLVGQFEHAVGVGQRLFHELYAFRSCARALPNVSDAKAYRAIFEVLRPQMRKLQRLCAFCHETTILMSSNMQKLTAQDNCTRVVPDTLLAAFVTVLDVLFQLNQLYDIKSGLRNDFSVFKRAFQSIKDDMPDAATIASELQTLQEFLGSASHPKGYIFNALRHNIHNVKRFEHVICLLLKHVLVHLEKKMHLAADKFRYLRVLPYLLLVLDKDGHGKANTFKGNKAKLEALGKFLRRYPVLPVYADMTLRPATLLQASSFAFLLPTSEAMPEAYALAPWRQRAKKELDSYLPRLALALLTSPSDGIYEVVLEGLQLMIEWKSALQQGVAWKLEHPAAATDNQSSASAAYESVTKFNYLPSERDGLIELIVSLKSLGHALRQAHASHGTALRAVIYTRLQTFAQHTLLPTLHRADKKKKQAATKLLHELRLLVGDFTKMDPDDYKRGRADRVLCPLRARAVAPTHGQLVRARTLTQALYDKRGGLKSSASWSWSSHLDVDMAALKAFYLESIFFAPLCTLEATVARLCGVGDLWYREFYLDLTKCVQFPTELSMPWILLEHDLGEHNGRRLASLLDVYNDAADIALRQLRQQHLYDEVEAETTLSFDQLVFLLGATTYARARRGGEKHPTSLAPVATERRLSLLGRTLDVNALIGDHVQAALLREMESAVARLEGADLTHLVAFEMTIDALQQAHVRLCEALPLDPFDAMLHEVLDTRVLAFTRKELFENVLPRYGYDALGAVFHASAHGNIGRTHLACLARFIGVADLCRMAHDAVRDVDAKIQDVLPLCVHALVAAVPPCSLPKFLYKTEGCLMYFEGKFQSILLDVDLQGHLFQCFRELGNTLALLSLLDETLAEMDRGAALLARLIEGMASALRRYGFLASWGPPTSGGYCHAWGALEFLLHYSSDVDDGVALAGATLLELLGQRERYALCSSTQHLLHVQDAYNAVTLCRDDGVGRADDATTRRTLAFLAQAKRSQVVLEAWLASLEMLRT</sequence>
<evidence type="ECO:0000313" key="3">
    <source>
        <dbReference type="Proteomes" id="UP000030745"/>
    </source>
</evidence>
<protein>
    <recommendedName>
        <fullName evidence="1">CYRIA/CYRIB Rac1 binding domain-containing protein</fullName>
    </recommendedName>
</protein>
<dbReference type="STRING" id="695850.A0A067CPM3"/>
<gene>
    <name evidence="2" type="ORF">SPRG_02350</name>
</gene>
<proteinExistence type="predicted"/>
<feature type="domain" description="CYRIA/CYRIB Rac1 binding" evidence="1">
    <location>
        <begin position="25"/>
        <end position="162"/>
    </location>
</feature>
<dbReference type="RefSeq" id="XP_012196316.1">
    <property type="nucleotide sequence ID" value="XM_012340926.1"/>
</dbReference>
<dbReference type="PANTHER" id="PTHR12195">
    <property type="entry name" value="CYTOPLASMIC FMR1-INTERACTING PROTEIN-RELATED"/>
    <property type="match status" value="1"/>
</dbReference>
<accession>A0A067CPM3</accession>
<dbReference type="GO" id="GO:0030833">
    <property type="term" value="P:regulation of actin filament polymerization"/>
    <property type="evidence" value="ECO:0007669"/>
    <property type="project" value="InterPro"/>
</dbReference>
<dbReference type="KEGG" id="spar:SPRG_02350"/>
<dbReference type="GO" id="GO:0005737">
    <property type="term" value="C:cytoplasm"/>
    <property type="evidence" value="ECO:0007669"/>
    <property type="project" value="UniProtKB-ARBA"/>
</dbReference>
<name>A0A067CPM3_SAPPC</name>
<dbReference type="Pfam" id="PF07159">
    <property type="entry name" value="CYRIA-B_Rac1-bd"/>
    <property type="match status" value="1"/>
</dbReference>
<dbReference type="InterPro" id="IPR009828">
    <property type="entry name" value="CYRIA/CYRIB_Rac1-bd"/>
</dbReference>